<dbReference type="PATRIC" id="fig|1177154.3.peg.3669"/>
<dbReference type="RefSeq" id="WP_035235177.1">
    <property type="nucleotide sequence ID" value="NZ_ARXV01000023.1"/>
</dbReference>
<dbReference type="Gene3D" id="3.40.50.1820">
    <property type="entry name" value="alpha/beta hydrolase"/>
    <property type="match status" value="1"/>
</dbReference>
<reference evidence="2 3" key="1">
    <citation type="submission" date="2012-09" db="EMBL/GenBank/DDBJ databases">
        <title>Genome Sequence of alkane-degrading Bacterium Alcanivorax sp. 19-m-6.</title>
        <authorList>
            <person name="Lai Q."/>
            <person name="Shao Z."/>
        </authorList>
    </citation>
    <scope>NUCLEOTIDE SEQUENCE [LARGE SCALE GENOMIC DNA]</scope>
    <source>
        <strain evidence="2 3">19-m-6</strain>
    </source>
</reference>
<name>A0A095TIC5_9GAMM</name>
<organism evidence="2 3">
    <name type="scientific">Alcanivorax nanhaiticus</name>
    <dbReference type="NCBI Taxonomy" id="1177154"/>
    <lineage>
        <taxon>Bacteria</taxon>
        <taxon>Pseudomonadati</taxon>
        <taxon>Pseudomonadota</taxon>
        <taxon>Gammaproteobacteria</taxon>
        <taxon>Oceanospirillales</taxon>
        <taxon>Alcanivoracaceae</taxon>
        <taxon>Alcanivorax</taxon>
    </lineage>
</organism>
<gene>
    <name evidence="2" type="ORF">Y5S_03661</name>
</gene>
<evidence type="ECO:0000259" key="1">
    <source>
        <dbReference type="Pfam" id="PF00561"/>
    </source>
</evidence>
<dbReference type="Proteomes" id="UP000029444">
    <property type="component" value="Unassembled WGS sequence"/>
</dbReference>
<dbReference type="STRING" id="1177154.Y5S_03661"/>
<dbReference type="InterPro" id="IPR029058">
    <property type="entry name" value="AB_hydrolase_fold"/>
</dbReference>
<dbReference type="InterPro" id="IPR000073">
    <property type="entry name" value="AB_hydrolase_1"/>
</dbReference>
<dbReference type="OrthoDB" id="9779853at2"/>
<dbReference type="Pfam" id="PF00561">
    <property type="entry name" value="Abhydrolase_1"/>
    <property type="match status" value="1"/>
</dbReference>
<sequence length="305" mass="33122">MEVTERFVDIEGHRLACLAVNEHLAQPGEPAVVFIHGVLASVNFWRDALPAAYRDNRPWYALSLPAHPPSTVPADFQAEQVDDAWFYRIINGALKQLLKGRKAIVVGHSTGGFAALNLAVHHSPLLAGVVSVAGFHSGQWGGVEGLLVKLAGLGRWGRPLFAANIAIARRSRFVQKTFASLLARDRRAFLRHPLSQAMLDNLRADTGAQDAGALYCLFNGISRLEIGQQLDAIQVPCHLFVGSHDPVVPTAQSLLLADRVPDAHTEVFWNVGHMPFMESPEQFGHALTQALSSITQHHKAAVAAA</sequence>
<dbReference type="GO" id="GO:0016787">
    <property type="term" value="F:hydrolase activity"/>
    <property type="evidence" value="ECO:0007669"/>
    <property type="project" value="UniProtKB-KW"/>
</dbReference>
<dbReference type="EMBL" id="ARXV01000023">
    <property type="protein sequence ID" value="KGD62173.1"/>
    <property type="molecule type" value="Genomic_DNA"/>
</dbReference>
<dbReference type="eggNOG" id="COG2267">
    <property type="taxonomic scope" value="Bacteria"/>
</dbReference>
<dbReference type="InterPro" id="IPR050266">
    <property type="entry name" value="AB_hydrolase_sf"/>
</dbReference>
<evidence type="ECO:0000313" key="2">
    <source>
        <dbReference type="EMBL" id="KGD62173.1"/>
    </source>
</evidence>
<comment type="caution">
    <text evidence="2">The sequence shown here is derived from an EMBL/GenBank/DDBJ whole genome shotgun (WGS) entry which is preliminary data.</text>
</comment>
<feature type="domain" description="AB hydrolase-1" evidence="1">
    <location>
        <begin position="30"/>
        <end position="280"/>
    </location>
</feature>
<dbReference type="PANTHER" id="PTHR43798">
    <property type="entry name" value="MONOACYLGLYCEROL LIPASE"/>
    <property type="match status" value="1"/>
</dbReference>
<dbReference type="AlphaFoldDB" id="A0A095TIC5"/>
<evidence type="ECO:0000313" key="3">
    <source>
        <dbReference type="Proteomes" id="UP000029444"/>
    </source>
</evidence>
<accession>A0A095TIC5</accession>
<dbReference type="SUPFAM" id="SSF53474">
    <property type="entry name" value="alpha/beta-Hydrolases"/>
    <property type="match status" value="1"/>
</dbReference>
<proteinExistence type="predicted"/>
<keyword evidence="3" id="KW-1185">Reference proteome</keyword>
<protein>
    <submittedName>
        <fullName evidence="2">Alpha/beta hydrolase fold protein</fullName>
    </submittedName>
</protein>
<keyword evidence="2" id="KW-0378">Hydrolase</keyword>